<evidence type="ECO:0000313" key="2">
    <source>
        <dbReference type="EMBL" id="ROR35150.1"/>
    </source>
</evidence>
<dbReference type="InterPro" id="IPR028098">
    <property type="entry name" value="Glyco_trans_4-like_N"/>
</dbReference>
<evidence type="ECO:0000259" key="1">
    <source>
        <dbReference type="Pfam" id="PF13439"/>
    </source>
</evidence>
<dbReference type="PANTHER" id="PTHR45947:SF13">
    <property type="entry name" value="TRANSFERASE"/>
    <property type="match status" value="1"/>
</dbReference>
<dbReference type="SUPFAM" id="SSF53756">
    <property type="entry name" value="UDP-Glycosyltransferase/glycogen phosphorylase"/>
    <property type="match status" value="1"/>
</dbReference>
<protein>
    <submittedName>
        <fullName evidence="2">Glycosyltransferase involved in cell wall biosynthesis</fullName>
    </submittedName>
</protein>
<dbReference type="OrthoDB" id="9805661at2"/>
<dbReference type="Pfam" id="PF13439">
    <property type="entry name" value="Glyco_transf_4"/>
    <property type="match status" value="1"/>
</dbReference>
<name>A0A3N1Y8R4_9GAMM</name>
<feature type="domain" description="Glycosyltransferase subfamily 4-like N-terminal" evidence="1">
    <location>
        <begin position="27"/>
        <end position="204"/>
    </location>
</feature>
<dbReference type="PANTHER" id="PTHR45947">
    <property type="entry name" value="SULFOQUINOVOSYL TRANSFERASE SQD2"/>
    <property type="match status" value="1"/>
</dbReference>
<dbReference type="CDD" id="cd03801">
    <property type="entry name" value="GT4_PimA-like"/>
    <property type="match status" value="1"/>
</dbReference>
<dbReference type="AlphaFoldDB" id="A0A3N1Y8R4"/>
<proteinExistence type="predicted"/>
<dbReference type="GO" id="GO:0016757">
    <property type="term" value="F:glycosyltransferase activity"/>
    <property type="evidence" value="ECO:0007669"/>
    <property type="project" value="UniProtKB-ARBA"/>
</dbReference>
<dbReference type="Gene3D" id="3.40.50.2000">
    <property type="entry name" value="Glycogen Phosphorylase B"/>
    <property type="match status" value="2"/>
</dbReference>
<comment type="caution">
    <text evidence="2">The sequence shown here is derived from an EMBL/GenBank/DDBJ whole genome shotgun (WGS) entry which is preliminary data.</text>
</comment>
<dbReference type="Pfam" id="PF13692">
    <property type="entry name" value="Glyco_trans_1_4"/>
    <property type="match status" value="1"/>
</dbReference>
<dbReference type="Proteomes" id="UP000276634">
    <property type="component" value="Unassembled WGS sequence"/>
</dbReference>
<reference evidence="2 3" key="1">
    <citation type="submission" date="2018-11" db="EMBL/GenBank/DDBJ databases">
        <title>Genomic Encyclopedia of Type Strains, Phase IV (KMG-IV): sequencing the most valuable type-strain genomes for metagenomic binning, comparative biology and taxonomic classification.</title>
        <authorList>
            <person name="Goeker M."/>
        </authorList>
    </citation>
    <scope>NUCLEOTIDE SEQUENCE [LARGE SCALE GENOMIC DNA]</scope>
    <source>
        <strain evidence="2 3">DSM 100275</strain>
    </source>
</reference>
<dbReference type="RefSeq" id="WP_123400786.1">
    <property type="nucleotide sequence ID" value="NZ_RJVI01000001.1"/>
</dbReference>
<gene>
    <name evidence="2" type="ORF">EDC57_1067</name>
</gene>
<dbReference type="EMBL" id="RJVI01000001">
    <property type="protein sequence ID" value="ROR35150.1"/>
    <property type="molecule type" value="Genomic_DNA"/>
</dbReference>
<keyword evidence="3" id="KW-1185">Reference proteome</keyword>
<keyword evidence="2" id="KW-0808">Transferase</keyword>
<dbReference type="InterPro" id="IPR050194">
    <property type="entry name" value="Glycosyltransferase_grp1"/>
</dbReference>
<organism evidence="2 3">
    <name type="scientific">Inmirania thermothiophila</name>
    <dbReference type="NCBI Taxonomy" id="1750597"/>
    <lineage>
        <taxon>Bacteria</taxon>
        <taxon>Pseudomonadati</taxon>
        <taxon>Pseudomonadota</taxon>
        <taxon>Gammaproteobacteria</taxon>
        <taxon>Chromatiales</taxon>
        <taxon>Ectothiorhodospiraceae</taxon>
        <taxon>Inmirania</taxon>
    </lineage>
</organism>
<evidence type="ECO:0000313" key="3">
    <source>
        <dbReference type="Proteomes" id="UP000276634"/>
    </source>
</evidence>
<accession>A0A3N1Y8R4</accession>
<sequence>MRILLIHNRYTQPGGEDAVFEAERALLERMGHRVVTFVEDNARLDGVNPLKAAVEAVWSRETQRRLKRLIEKTRPDVVHFHNTFLRISPAAYYTVKAMGLPVVQTLHNYRLVCPGALLMRDGRVCETCVGRKVPWPGAVHGCWRGSRAQTAVVAAMVAVHRALGTWERKVDRYIALTEVARRRFAEGGVPADRIAVKPNFVDPDPGAGAHDGGYALFVGRLSAEKGVRTLLEAWKGLRGIPLRVVGDGPLRGEMEERARDGGVEVEFMGRRGREEVLRLMKDARVLVFPSVWYEGFPVTLAEAFACGLPVVASRLGAMAEIVEDGRTGLLFKPGDAQGLAETVAALWGDRRRCEEMGREARSAYLARYTADANYERLMAIYRQAIAEARA</sequence>